<evidence type="ECO:0000313" key="2">
    <source>
        <dbReference type="Proteomes" id="UP000249304"/>
    </source>
</evidence>
<dbReference type="Proteomes" id="UP000249304">
    <property type="component" value="Unassembled WGS sequence"/>
</dbReference>
<protein>
    <submittedName>
        <fullName evidence="1">Uncharacterized protein</fullName>
    </submittedName>
</protein>
<dbReference type="RefSeq" id="WP_111178013.1">
    <property type="nucleotide sequence ID" value="NZ_POUD01000024.1"/>
</dbReference>
<gene>
    <name evidence="1" type="ORF">C1J01_08995</name>
</gene>
<reference evidence="1 2" key="1">
    <citation type="submission" date="2018-01" db="EMBL/GenBank/DDBJ databases">
        <title>Draft genome sequence of Nonomuraea sp. KC333.</title>
        <authorList>
            <person name="Sahin N."/>
            <person name="Saygin H."/>
            <person name="Ay H."/>
        </authorList>
    </citation>
    <scope>NUCLEOTIDE SEQUENCE [LARGE SCALE GENOMIC DNA]</scope>
    <source>
        <strain evidence="1 2">KC333</strain>
    </source>
</reference>
<proteinExistence type="predicted"/>
<dbReference type="EMBL" id="POUD01000024">
    <property type="protein sequence ID" value="PZG20628.1"/>
    <property type="molecule type" value="Genomic_DNA"/>
</dbReference>
<evidence type="ECO:0000313" key="1">
    <source>
        <dbReference type="EMBL" id="PZG20628.1"/>
    </source>
</evidence>
<comment type="caution">
    <text evidence="1">The sequence shown here is derived from an EMBL/GenBank/DDBJ whole genome shotgun (WGS) entry which is preliminary data.</text>
</comment>
<dbReference type="AlphaFoldDB" id="A0A2W2F6B0"/>
<sequence length="189" mass="20414">MNRSKHTRERAASPAGADVIEIVGGLDPDAPTDCLISWRGQDWTATVDVVRATAVDLFTVASWADVMVHVTVKLGLDPNTASRFTGELIVSQTGRRAWGYDETLSLLPVGSTKDKRGLVLIRRGHLKGVLSTDEARQMGLAWLVAAEAAESDQLVAEALRTAGGMPPDRIDGLFAYLRELRADHGGDHE</sequence>
<organism evidence="1 2">
    <name type="scientific">Nonomuraea aridisoli</name>
    <dbReference type="NCBI Taxonomy" id="2070368"/>
    <lineage>
        <taxon>Bacteria</taxon>
        <taxon>Bacillati</taxon>
        <taxon>Actinomycetota</taxon>
        <taxon>Actinomycetes</taxon>
        <taxon>Streptosporangiales</taxon>
        <taxon>Streptosporangiaceae</taxon>
        <taxon>Nonomuraea</taxon>
    </lineage>
</organism>
<dbReference type="OrthoDB" id="9838164at2"/>
<keyword evidence="2" id="KW-1185">Reference proteome</keyword>
<accession>A0A2W2F6B0</accession>
<name>A0A2W2F6B0_9ACTN</name>